<feature type="compositionally biased region" description="Low complexity" evidence="1">
    <location>
        <begin position="21"/>
        <end position="32"/>
    </location>
</feature>
<keyword evidence="3" id="KW-1185">Reference proteome</keyword>
<dbReference type="Proteomes" id="UP000515908">
    <property type="component" value="Chromosome 23"/>
</dbReference>
<dbReference type="VEuPathDB" id="TriTrypDB:ADEAN_000951200"/>
<evidence type="ECO:0000313" key="2">
    <source>
        <dbReference type="EMBL" id="CAD2221973.1"/>
    </source>
</evidence>
<gene>
    <name evidence="2" type="ORF">ADEAN_000951200</name>
</gene>
<protein>
    <submittedName>
        <fullName evidence="2">Uncharacterized protein</fullName>
    </submittedName>
</protein>
<sequence>MENANAVEEAENTNDPPRNDAVPPLAPTAVAPSEIASPSQVETELPSKPQDTTVGCSVLSQQAKVKILEKACDRYLEEVKEAQNRFLAEIETVMETF</sequence>
<accession>A0A7G2CU35</accession>
<reference evidence="2 3" key="1">
    <citation type="submission" date="2020-08" db="EMBL/GenBank/DDBJ databases">
        <authorList>
            <person name="Newling K."/>
            <person name="Davey J."/>
            <person name="Forrester S."/>
        </authorList>
    </citation>
    <scope>NUCLEOTIDE SEQUENCE [LARGE SCALE GENOMIC DNA]</scope>
    <source>
        <strain evidence="3">Crithidia deanei Carvalho (ATCC PRA-265)</strain>
    </source>
</reference>
<feature type="region of interest" description="Disordered" evidence="1">
    <location>
        <begin position="1"/>
        <end position="53"/>
    </location>
</feature>
<evidence type="ECO:0000256" key="1">
    <source>
        <dbReference type="SAM" id="MobiDB-lite"/>
    </source>
</evidence>
<proteinExistence type="predicted"/>
<evidence type="ECO:0000313" key="3">
    <source>
        <dbReference type="Proteomes" id="UP000515908"/>
    </source>
</evidence>
<organism evidence="2 3">
    <name type="scientific">Angomonas deanei</name>
    <dbReference type="NCBI Taxonomy" id="59799"/>
    <lineage>
        <taxon>Eukaryota</taxon>
        <taxon>Discoba</taxon>
        <taxon>Euglenozoa</taxon>
        <taxon>Kinetoplastea</taxon>
        <taxon>Metakinetoplastina</taxon>
        <taxon>Trypanosomatida</taxon>
        <taxon>Trypanosomatidae</taxon>
        <taxon>Strigomonadinae</taxon>
        <taxon>Angomonas</taxon>
    </lineage>
</organism>
<dbReference type="AlphaFoldDB" id="A0A7G2CU35"/>
<name>A0A7G2CU35_9TRYP</name>
<dbReference type="EMBL" id="LR877167">
    <property type="protein sequence ID" value="CAD2221973.1"/>
    <property type="molecule type" value="Genomic_DNA"/>
</dbReference>